<accession>A0A169E1V9</accession>
<proteinExistence type="predicted"/>
<reference evidence="1" key="1">
    <citation type="journal article" date="2017" name="Res. Microbiol.">
        <title>Comparative genomics of extrachromosomal elements in Bacillus thuringiensis subsp. israelensis.</title>
        <authorList>
            <person name="Bolotin A."/>
            <person name="Gillis A."/>
            <person name="Sanchis V."/>
            <person name="Nielsen-LeRoux C."/>
            <person name="Mahillon J."/>
            <person name="Lereclus D."/>
            <person name="Sorokin A."/>
        </authorList>
    </citation>
    <scope>NUCLEOTIDE SEQUENCE</scope>
    <source>
        <strain evidence="1">AM65-52</strain>
        <plasmid evidence="1">pAM65-52-3-235K</plasmid>
    </source>
</reference>
<organism evidence="1">
    <name type="scientific">Bacillus thuringiensis subsp. israelensis</name>
    <dbReference type="NCBI Taxonomy" id="1430"/>
    <lineage>
        <taxon>Bacteria</taxon>
        <taxon>Bacillati</taxon>
        <taxon>Bacillota</taxon>
        <taxon>Bacilli</taxon>
        <taxon>Bacillales</taxon>
        <taxon>Bacillaceae</taxon>
        <taxon>Bacillus</taxon>
        <taxon>Bacillus cereus group</taxon>
    </lineage>
</organism>
<keyword evidence="1" id="KW-0614">Plasmid</keyword>
<evidence type="ECO:0000313" key="1">
    <source>
        <dbReference type="EMBL" id="AND28435.1"/>
    </source>
</evidence>
<gene>
    <name evidence="1" type="ORF">ATN07_32410</name>
</gene>
<name>A0A169E1V9_BACTI</name>
<dbReference type="EMBL" id="CP013278">
    <property type="protein sequence ID" value="AND28435.1"/>
    <property type="molecule type" value="Genomic_DNA"/>
</dbReference>
<sequence length="2422" mass="268419">MEGIERVPIKNRALTPAYESADGSGKIRMENAAERTAAEYRQSAIAQTYNELTKDNRISSLGIWESARTPNSFNVNAQQALNPFMSLKGDDNVLFFDIEAIGTPEHMRSNKGLDLFAMTELSFGGTKFNGKDFVKNHGSIVSMAVAPGKDEYARLKQQINRLKQNPMMAVSQDMHRTLLDLAKYSDASKFKSATSNGKAYMSLLGHSRVPSAGTAFTRNTIEEIERGLNNLYHKGTKVEDALSIFQNQIRSTNSKLGGYNIHHYDLPAIIGAAGNKSTKEFFRKVSKDSLDFYHGYSATAKDPYSLTGSSLRQEHIHQSLLSKKKIKANQSSYLYHLAKDDIQANIEIAGFTHNKIKSFIQESKKSPAYALNPSTLKTEILKAGQDVFSYQSGYFDKEKHKYNLVGTVEGDGKMKPRWANLNTSLPSNENFTIKEFLQDVALPGTDKKGFGARLDSKDIKGKSILLMSETQEGLAQQIHGSFMPMDDAISKSLRDLKVKHDASFREYERMFDNNGWKKMNEYYNYLDKAGSVGEGFDWKSHVVKNGGTEELAMKFPHMVARLEGERDVWGTAMSTLKASGLSDEQKSIALRHLKNKLDEQGDNKAHVTAKGNRFFDFAFGEEDKTIFNAKDTNSIKGSFRSYINGRRGDRIGNPEKSYKMARIDELQDIIIKNFKLSPEGKASNDVKYLIGQMKQEVMSGNKIETALTEMSNLVRDKVENMGTDNFVREVTNQMTDNRTTAIKGLMKNLPDVMHESIENARSYKNAKDILNGNSPLKGFLREQDNRIKRLFEKNFGTHGMNDADTISKASGMAAKYEDLVGKILSSYSNDFNTQIRFMDGGNPLLILADKKSGMDLSEVKTYEELVRNPRLATIELPSFDNDMKVKYGGNRKASVVRSGIGAKGAYHSTSVTDALNMILDYSKKAKELSEIAEGTGNKNAFVQIRQGLRYRVGRQVDPVPTDASRKLHFDDKEMFDIKSAISGEVRSSKWDITGYAEAWYKANQKRLGLNTSADIIAQNAKEKGITFFEAMGQRAKGYATAGGLLDFANGASGLKGSMFGINNRSASKGFVGTANTDARTYMALGNYYADSVENPHKTINYRKVDQEVASKVLRGSGKDQSFRTKNSFISSAAYKALDDANEVRGITMQTGYMTDEEIALKLKDANTVAKYKSMIDTAQSKNQISPVEARQMKKSLDMGMLSTSEGLAFMDHKLMKAFDGMDEVRINMNAEKVMFNNSIEVAIEKEAEKQGLGNGLWKEKGITFDKPLNIDINSMFNEKNHLTLGKYEINNIKNEIVDDKRFKKGDKVSILGFNADDIDKRSLVLGRQRKTGHGFKAVTEGGFRATMTPMLGEVMSDLYGVEGVEQVISHLGEKKGATDLPALIRGYDTQIRQQFGGTVDKKITGYGSEDKALSSFYKDVEQMLGIKTTNQNGQYVVDSNFGLDGKQLDQKGREKLSAKWMNELGLNREVFADITMAHDVWNRQGGIDRGKITVKEIDMLDRSYTRTGIYKPGETSTHASFMRDMVYGSQTAPEIKAQQKVFNEMVKVAGNYDNGWTPKAGDVVIDYTSDGMGVMTDVNAQMKGGVLHVSKDSFEAIPQKPGHSQTFTVGDYNKTIINAGAIEFNLESGGKGKKIQEHLLSTKGTAYLKLPEFAGNQHIPLLDINSMKLPSDVNYVEKTEFLDTLKGHYASIARKTEEYNGLFTTDKFSAEDVAKRRGNLETEINREVSNLVTTLGDSTSKEGMAKIMARRLPMSSQYQFGGVNPALAYQKDGEKWVNNGIAKEGEVYMNEKDVRNLIGDKAENIAKSWGTDTAKIKPEDMTDYVVKNWNKNDVFSTTIRYPSIDVGTTQALKLKISDAVGEGQVVGLRGMAERISGDFDGDNLAVFLTHYGIDDEKQRSAVLKDITKLHNSDTAKNQLAADVIMNSMEKDFRTSVSSATGLDATHKDVVAASEAFFSGNSTKNLTLGHLHGAEAHEKIRESLQSTGVYDDWGTVKNGEFGLGKAEHEKSILARATSSTIGSVDNTRMRMSAAFMTMAETKYKLFNEAEGAMKYSRDDYVRETAMVDEFLREYSQKSISAKKVEGSKQTAEEVMGDLYSMIDKINNPSNGLDYDLASADLVDRGLFKSKPFLEVGKGEVYKGSNQEFIKKSLQILGGAEEVYSEMGVQGYRQSSLLVAASQGIGFHNFSNMVKTGEHIPGMDAVTEISNIAKEYGNARMAKHQEFFEKSVQRIHERRYANIEDRLDDAVSSVEIMGERKAVEPKIMSNEAMPLHRTMRDEMNESLSDIATAGKKAFSGSAASFAGVGLMGFGALWATNALMKGAPTPEGLQEMAPVAPETLGAPTARVTPNQNGEYINISVKASAAKRMNHNDLAAMLNNEIMAMSNVKMSTNVNVNDNSRNIDNKWLEGAVANAMNKGYAY</sequence>
<protein>
    <submittedName>
        <fullName evidence="1">Uncharacterized protein</fullName>
    </submittedName>
</protein>
<geneLocation type="plasmid" evidence="1">
    <name>pAM65-52-3-235K</name>
</geneLocation>
<dbReference type="PATRIC" id="fig|1430.6.peg.2221"/>
<dbReference type="RefSeq" id="WP_000398478.1">
    <property type="nucleotide sequence ID" value="NZ_CP013278.1"/>
</dbReference>